<name>W9GSB6_9PROT</name>
<dbReference type="Proteomes" id="UP000019486">
    <property type="component" value="Unassembled WGS sequence"/>
</dbReference>
<dbReference type="RefSeq" id="WP_051513599.1">
    <property type="nucleotide sequence ID" value="NZ_AVFL01000036.1"/>
</dbReference>
<organism evidence="1 2">
    <name type="scientific">Skermanella stibiiresistens SB22</name>
    <dbReference type="NCBI Taxonomy" id="1385369"/>
    <lineage>
        <taxon>Bacteria</taxon>
        <taxon>Pseudomonadati</taxon>
        <taxon>Pseudomonadota</taxon>
        <taxon>Alphaproteobacteria</taxon>
        <taxon>Rhodospirillales</taxon>
        <taxon>Azospirillaceae</taxon>
        <taxon>Skermanella</taxon>
    </lineage>
</organism>
<evidence type="ECO:0008006" key="3">
    <source>
        <dbReference type="Google" id="ProtNLM"/>
    </source>
</evidence>
<dbReference type="EMBL" id="AVFL01000036">
    <property type="protein sequence ID" value="EWY36780.1"/>
    <property type="molecule type" value="Genomic_DNA"/>
</dbReference>
<sequence length="118" mass="13184">MTVATWPAYLPAFPLREGYGEQLGRNVIRSAMDSGPAKLRRRGSAAPDPVALVLLLTTEQVTTFETFFRATLKDGTERFAWTDPRQGVAREYRFTADAPDIKPSGVKWKLTAKLERLA</sequence>
<dbReference type="AlphaFoldDB" id="W9GSB6"/>
<protein>
    <recommendedName>
        <fullName evidence="3">Phage tail protein</fullName>
    </recommendedName>
</protein>
<evidence type="ECO:0000313" key="1">
    <source>
        <dbReference type="EMBL" id="EWY36780.1"/>
    </source>
</evidence>
<gene>
    <name evidence="1" type="ORF">N825_25435</name>
</gene>
<accession>W9GSB6</accession>
<dbReference type="STRING" id="1385369.N825_25435"/>
<reference evidence="1 2" key="1">
    <citation type="submission" date="2013-08" db="EMBL/GenBank/DDBJ databases">
        <title>The genome sequence of Skermanella stibiiresistens.</title>
        <authorList>
            <person name="Zhu W."/>
            <person name="Wang G."/>
        </authorList>
    </citation>
    <scope>NUCLEOTIDE SEQUENCE [LARGE SCALE GENOMIC DNA]</scope>
    <source>
        <strain evidence="1 2">SB22</strain>
    </source>
</reference>
<evidence type="ECO:0000313" key="2">
    <source>
        <dbReference type="Proteomes" id="UP000019486"/>
    </source>
</evidence>
<comment type="caution">
    <text evidence="1">The sequence shown here is derived from an EMBL/GenBank/DDBJ whole genome shotgun (WGS) entry which is preliminary data.</text>
</comment>
<proteinExistence type="predicted"/>
<keyword evidence="2" id="KW-1185">Reference proteome</keyword>
<dbReference type="OrthoDB" id="363206at2"/>